<dbReference type="HOGENOM" id="CLU_054818_0_1_1"/>
<dbReference type="EMBL" id="CDHN01000001">
    <property type="protein sequence ID" value="CEJ81385.1"/>
    <property type="molecule type" value="Genomic_DNA"/>
</dbReference>
<feature type="transmembrane region" description="Helical" evidence="2">
    <location>
        <begin position="152"/>
        <end position="171"/>
    </location>
</feature>
<evidence type="ECO:0008006" key="5">
    <source>
        <dbReference type="Google" id="ProtNLM"/>
    </source>
</evidence>
<evidence type="ECO:0000256" key="1">
    <source>
        <dbReference type="SAM" id="MobiDB-lite"/>
    </source>
</evidence>
<proteinExistence type="predicted"/>
<dbReference type="AlphaFoldDB" id="A0A0A1T5L0"/>
<dbReference type="STRING" id="1531966.A0A0A1T5L0"/>
<dbReference type="Pfam" id="PF10067">
    <property type="entry name" value="DUF2306"/>
    <property type="match status" value="1"/>
</dbReference>
<evidence type="ECO:0000313" key="4">
    <source>
        <dbReference type="Proteomes" id="UP000039046"/>
    </source>
</evidence>
<dbReference type="Proteomes" id="UP000039046">
    <property type="component" value="Unassembled WGS sequence"/>
</dbReference>
<dbReference type="InterPro" id="IPR018750">
    <property type="entry name" value="DUF2306_membrane"/>
</dbReference>
<keyword evidence="2" id="KW-0472">Membrane</keyword>
<evidence type="ECO:0000313" key="3">
    <source>
        <dbReference type="EMBL" id="CEJ81385.1"/>
    </source>
</evidence>
<reference evidence="3 4" key="1">
    <citation type="journal article" date="2015" name="Genome Announc.">
        <title>Draft Genome Sequence and Gene Annotation of the Entomopathogenic Fungus Verticillium hemipterigenum.</title>
        <authorList>
            <person name="Horn F."/>
            <person name="Habel A."/>
            <person name="Scharf D.H."/>
            <person name="Dworschak J."/>
            <person name="Brakhage A.A."/>
            <person name="Guthke R."/>
            <person name="Hertweck C."/>
            <person name="Linde J."/>
        </authorList>
    </citation>
    <scope>NUCLEOTIDE SEQUENCE [LARGE SCALE GENOMIC DNA]</scope>
</reference>
<accession>A0A0A1T5L0</accession>
<feature type="transmembrane region" description="Helical" evidence="2">
    <location>
        <begin position="31"/>
        <end position="51"/>
    </location>
</feature>
<feature type="transmembrane region" description="Helical" evidence="2">
    <location>
        <begin position="270"/>
        <end position="289"/>
    </location>
</feature>
<feature type="transmembrane region" description="Helical" evidence="2">
    <location>
        <begin position="89"/>
        <end position="109"/>
    </location>
</feature>
<sequence>MAVSSRPPANGFVAAMRKLYNPIGFAKGYNFTFWFIFAGAMLGFCLARIMYLDFNGIYCSPFRQGMNSAGPGECWTYNSKTRYLIGIKMHLYTIIPAGILVCAQFTPVIRHKFILVHRITGYLVIALSLVAIVGALMVASGTFGGTIETQTGIGFVAILFVGSLAISYYNVKRLQIEQHRAWMLRAWFYAGSIITLRIISILAITIREGTDEMYKALPCREVIALANNITQALSQYPICQDENAFVAVKGSLSSNGAAGVAAAMQVNFGMALWLAFAIHAVGVEIYLQLTPKEAERLRNVSYQRQLEAGYSNPGSAGLTVDRLGDSNPWSPTEKNKS</sequence>
<feature type="region of interest" description="Disordered" evidence="1">
    <location>
        <begin position="313"/>
        <end position="337"/>
    </location>
</feature>
<feature type="transmembrane region" description="Helical" evidence="2">
    <location>
        <begin position="121"/>
        <end position="140"/>
    </location>
</feature>
<feature type="compositionally biased region" description="Polar residues" evidence="1">
    <location>
        <begin position="327"/>
        <end position="337"/>
    </location>
</feature>
<organism evidence="3 4">
    <name type="scientific">[Torrubiella] hemipterigena</name>
    <dbReference type="NCBI Taxonomy" id="1531966"/>
    <lineage>
        <taxon>Eukaryota</taxon>
        <taxon>Fungi</taxon>
        <taxon>Dikarya</taxon>
        <taxon>Ascomycota</taxon>
        <taxon>Pezizomycotina</taxon>
        <taxon>Sordariomycetes</taxon>
        <taxon>Hypocreomycetidae</taxon>
        <taxon>Hypocreales</taxon>
        <taxon>Clavicipitaceae</taxon>
        <taxon>Clavicipitaceae incertae sedis</taxon>
        <taxon>'Torrubiella' clade</taxon>
    </lineage>
</organism>
<keyword evidence="4" id="KW-1185">Reference proteome</keyword>
<keyword evidence="2" id="KW-1133">Transmembrane helix</keyword>
<keyword evidence="2" id="KW-0812">Transmembrane</keyword>
<protein>
    <recommendedName>
        <fullName evidence="5">Microtubule associated protein</fullName>
    </recommendedName>
</protein>
<dbReference type="OrthoDB" id="193478at2759"/>
<gene>
    <name evidence="3" type="ORF">VHEMI01514</name>
</gene>
<feature type="transmembrane region" description="Helical" evidence="2">
    <location>
        <begin position="183"/>
        <end position="206"/>
    </location>
</feature>
<evidence type="ECO:0000256" key="2">
    <source>
        <dbReference type="SAM" id="Phobius"/>
    </source>
</evidence>
<name>A0A0A1T5L0_9HYPO</name>